<comment type="catalytic activity">
    <reaction evidence="1 9 10">
        <text>D-alanyl-D-alanine + H2O = 2 D-alanine</text>
        <dbReference type="Rhea" id="RHEA:20661"/>
        <dbReference type="ChEBI" id="CHEBI:15377"/>
        <dbReference type="ChEBI" id="CHEBI:57416"/>
        <dbReference type="ChEBI" id="CHEBI:57822"/>
        <dbReference type="EC" id="3.4.13.22"/>
    </reaction>
</comment>
<keyword evidence="8 10" id="KW-0961">Cell wall biogenesis/degradation</keyword>
<keyword evidence="7 9" id="KW-0482">Metalloprotease</keyword>
<evidence type="ECO:0000256" key="3">
    <source>
        <dbReference type="ARBA" id="ARBA00022723"/>
    </source>
</evidence>
<evidence type="ECO:0000256" key="9">
    <source>
        <dbReference type="HAMAP-Rule" id="MF_01924"/>
    </source>
</evidence>
<organism evidence="11">
    <name type="scientific">Pontimicrobium sp. SW4</name>
    <dbReference type="NCBI Taxonomy" id="3153519"/>
    <lineage>
        <taxon>Bacteria</taxon>
        <taxon>Pseudomonadati</taxon>
        <taxon>Bacteroidota</taxon>
        <taxon>Flavobacteriia</taxon>
        <taxon>Flavobacteriales</taxon>
        <taxon>Flavobacteriaceae</taxon>
        <taxon>Pontimicrobium</taxon>
    </lineage>
</organism>
<dbReference type="RefSeq" id="WP_347924703.1">
    <property type="nucleotide sequence ID" value="NZ_CP157199.1"/>
</dbReference>
<feature type="active site" description="Proton donor/acceptor" evidence="9">
    <location>
        <position position="202"/>
    </location>
</feature>
<comment type="cofactor">
    <cofactor evidence="9">
        <name>Zn(2+)</name>
        <dbReference type="ChEBI" id="CHEBI:29105"/>
    </cofactor>
    <text evidence="9">Binds 1 zinc ion per subunit.</text>
</comment>
<dbReference type="GO" id="GO:0160237">
    <property type="term" value="F:D-Ala-D-Ala dipeptidase activity"/>
    <property type="evidence" value="ECO:0007669"/>
    <property type="project" value="UniProtKB-EC"/>
</dbReference>
<evidence type="ECO:0000256" key="1">
    <source>
        <dbReference type="ARBA" id="ARBA00001362"/>
    </source>
</evidence>
<dbReference type="Pfam" id="PF01427">
    <property type="entry name" value="Peptidase_M15"/>
    <property type="match status" value="1"/>
</dbReference>
<evidence type="ECO:0000256" key="6">
    <source>
        <dbReference type="ARBA" id="ARBA00022997"/>
    </source>
</evidence>
<evidence type="ECO:0000256" key="2">
    <source>
        <dbReference type="ARBA" id="ARBA00022670"/>
    </source>
</evidence>
<evidence type="ECO:0000256" key="8">
    <source>
        <dbReference type="ARBA" id="ARBA00023316"/>
    </source>
</evidence>
<evidence type="ECO:0000313" key="11">
    <source>
        <dbReference type="EMBL" id="XBG61869.1"/>
    </source>
</evidence>
<feature type="binding site" evidence="9">
    <location>
        <position position="144"/>
    </location>
    <ligand>
        <name>Zn(2+)</name>
        <dbReference type="ChEBI" id="CHEBI:29105"/>
        <note>catalytic</note>
    </ligand>
</feature>
<keyword evidence="4 9" id="KW-0378">Hydrolase</keyword>
<feature type="binding site" evidence="9">
    <location>
        <position position="205"/>
    </location>
    <ligand>
        <name>Zn(2+)</name>
        <dbReference type="ChEBI" id="CHEBI:29105"/>
        <note>catalytic</note>
    </ligand>
</feature>
<reference evidence="11" key="1">
    <citation type="submission" date="2024-05" db="EMBL/GenBank/DDBJ databases">
        <title>Pontimicrobium maritimus sp. nov., isolated form sea water.</title>
        <authorList>
            <person name="Muhammad N."/>
            <person name="Vuong T.Q."/>
            <person name="Han H.L."/>
            <person name="Kim S.-G."/>
        </authorList>
    </citation>
    <scope>NUCLEOTIDE SEQUENCE</scope>
    <source>
        <strain evidence="11">SW4</strain>
    </source>
</reference>
<evidence type="ECO:0000256" key="10">
    <source>
        <dbReference type="PIRNR" id="PIRNR026671"/>
    </source>
</evidence>
<dbReference type="GO" id="GO:0071555">
    <property type="term" value="P:cell wall organization"/>
    <property type="evidence" value="ECO:0007669"/>
    <property type="project" value="UniProtKB-KW"/>
</dbReference>
<protein>
    <recommendedName>
        <fullName evidence="9 10">D-alanyl-D-alanine dipeptidase</fullName>
        <shortName evidence="9 10">D-Ala-D-Ala dipeptidase</shortName>
        <ecNumber evidence="9 10">3.4.13.22</ecNumber>
    </recommendedName>
</protein>
<keyword evidence="6 9" id="KW-0224">Dipeptidase</keyword>
<dbReference type="GO" id="GO:0008237">
    <property type="term" value="F:metallopeptidase activity"/>
    <property type="evidence" value="ECO:0007669"/>
    <property type="project" value="UniProtKB-KW"/>
</dbReference>
<dbReference type="CDD" id="cd14817">
    <property type="entry name" value="D-Ala-D-Ala_dipeptidase_VanX"/>
    <property type="match status" value="1"/>
</dbReference>
<evidence type="ECO:0000256" key="7">
    <source>
        <dbReference type="ARBA" id="ARBA00023049"/>
    </source>
</evidence>
<keyword evidence="2 9" id="KW-0645">Protease</keyword>
<feature type="binding site" evidence="9">
    <location>
        <position position="137"/>
    </location>
    <ligand>
        <name>Zn(2+)</name>
        <dbReference type="ChEBI" id="CHEBI:29105"/>
        <note>catalytic</note>
    </ligand>
</feature>
<dbReference type="PANTHER" id="PTHR43126">
    <property type="entry name" value="D-ALANYL-D-ALANINE DIPEPTIDASE"/>
    <property type="match status" value="1"/>
</dbReference>
<dbReference type="PANTHER" id="PTHR43126:SF1">
    <property type="entry name" value="D-ALANYL-D-ALANINE DIPEPTIDASE"/>
    <property type="match status" value="1"/>
</dbReference>
<dbReference type="GO" id="GO:0006508">
    <property type="term" value="P:proteolysis"/>
    <property type="evidence" value="ECO:0007669"/>
    <property type="project" value="UniProtKB-KW"/>
</dbReference>
<dbReference type="EMBL" id="CP157199">
    <property type="protein sequence ID" value="XBG61869.1"/>
    <property type="molecule type" value="Genomic_DNA"/>
</dbReference>
<keyword evidence="3 9" id="KW-0479">Metal-binding</keyword>
<dbReference type="Gene3D" id="3.30.1380.10">
    <property type="match status" value="1"/>
</dbReference>
<sequence length="223" mass="26318">MKRFLFFLLVCSIWSCTSQNKLPEGFDYVRNTIPDIQLELRYFGVDNFIGKPIDGYKKNVAIMSVEAIKALKNVQDELKQYNLSIKFFDGYRPQTAVNHFVRWAKQLNDTINKQKFYPKVKKEHLFEEGYISSKSGHTRGSTIDMTLVDINTGEELDMGSPWDFFGSESWVANLELTSQQRANRMLLQTIMRKHGFKYYTKEWWHFTLKNEPFPDTYFDFPVN</sequence>
<dbReference type="HAMAP" id="MF_01924">
    <property type="entry name" value="A_A_dipeptidase"/>
    <property type="match status" value="1"/>
</dbReference>
<feature type="site" description="Transition state stabilizer" evidence="9">
    <location>
        <position position="92"/>
    </location>
</feature>
<comment type="function">
    <text evidence="9 10">Catalyzes hydrolysis of the D-alanyl-D-alanine dipeptide.</text>
</comment>
<comment type="similarity">
    <text evidence="9 10">Belongs to the peptidase M15D family.</text>
</comment>
<accession>A0AAU7BUT8</accession>
<evidence type="ECO:0000256" key="4">
    <source>
        <dbReference type="ARBA" id="ARBA00022801"/>
    </source>
</evidence>
<dbReference type="EC" id="3.4.13.22" evidence="9 10"/>
<dbReference type="GO" id="GO:0008270">
    <property type="term" value="F:zinc ion binding"/>
    <property type="evidence" value="ECO:0007669"/>
    <property type="project" value="UniProtKB-UniRule"/>
</dbReference>
<keyword evidence="5 9" id="KW-0862">Zinc</keyword>
<evidence type="ECO:0000256" key="5">
    <source>
        <dbReference type="ARBA" id="ARBA00022833"/>
    </source>
</evidence>
<dbReference type="PIRSF" id="PIRSF026671">
    <property type="entry name" value="AA_dipeptidase"/>
    <property type="match status" value="1"/>
</dbReference>
<gene>
    <name evidence="11" type="ORF">ABGB03_02970</name>
</gene>
<dbReference type="InterPro" id="IPR009045">
    <property type="entry name" value="Zn_M74/Hedgehog-like"/>
</dbReference>
<dbReference type="SUPFAM" id="SSF55166">
    <property type="entry name" value="Hedgehog/DD-peptidase"/>
    <property type="match status" value="1"/>
</dbReference>
<dbReference type="InterPro" id="IPR000755">
    <property type="entry name" value="A_A_dipeptidase"/>
</dbReference>
<proteinExistence type="inferred from homology"/>
<name>A0AAU7BUT8_9FLAO</name>
<dbReference type="AlphaFoldDB" id="A0AAU7BUT8"/>